<feature type="binding site" evidence="11">
    <location>
        <begin position="188"/>
        <end position="193"/>
    </location>
    <ligand>
        <name>UTP</name>
        <dbReference type="ChEBI" id="CHEBI:46398"/>
    </ligand>
</feature>
<reference evidence="14 15" key="1">
    <citation type="submission" date="2019-04" db="EMBL/GenBank/DDBJ databases">
        <title>Microbes associate with the intestines of laboratory mice.</title>
        <authorList>
            <person name="Navarre W."/>
            <person name="Wong E."/>
            <person name="Huang K."/>
            <person name="Tropini C."/>
            <person name="Ng K."/>
            <person name="Yu B."/>
        </authorList>
    </citation>
    <scope>NUCLEOTIDE SEQUENCE [LARGE SCALE GENOMIC DNA]</scope>
    <source>
        <strain evidence="14 15">NM06_A21</strain>
    </source>
</reference>
<gene>
    <name evidence="11" type="primary">pyrG</name>
    <name evidence="14" type="ORF">E5333_06285</name>
</gene>
<evidence type="ECO:0000256" key="9">
    <source>
        <dbReference type="ARBA" id="ARBA00022975"/>
    </source>
</evidence>
<dbReference type="RefSeq" id="WP_135993089.1">
    <property type="nucleotide sequence ID" value="NZ_CANADA010000016.1"/>
</dbReference>
<protein>
    <recommendedName>
        <fullName evidence="11">CTP synthase</fullName>
        <ecNumber evidence="11">6.3.4.2</ecNumber>
    </recommendedName>
    <alternativeName>
        <fullName evidence="11">Cytidine 5'-triphosphate synthase</fullName>
    </alternativeName>
    <alternativeName>
        <fullName evidence="11">Cytidine triphosphate synthetase</fullName>
        <shortName evidence="11">CTP synthetase</shortName>
        <shortName evidence="11">CTPS</shortName>
    </alternativeName>
    <alternativeName>
        <fullName evidence="11">UTP--ammonia ligase</fullName>
    </alternativeName>
</protein>
<comment type="catalytic activity">
    <reaction evidence="11">
        <text>UTP + NH4(+) + ATP = CTP + ADP + phosphate + 2 H(+)</text>
        <dbReference type="Rhea" id="RHEA:16597"/>
        <dbReference type="ChEBI" id="CHEBI:15378"/>
        <dbReference type="ChEBI" id="CHEBI:28938"/>
        <dbReference type="ChEBI" id="CHEBI:30616"/>
        <dbReference type="ChEBI" id="CHEBI:37563"/>
        <dbReference type="ChEBI" id="CHEBI:43474"/>
        <dbReference type="ChEBI" id="CHEBI:46398"/>
        <dbReference type="ChEBI" id="CHEBI:456216"/>
    </reaction>
</comment>
<feature type="binding site" evidence="11">
    <location>
        <position position="72"/>
    </location>
    <ligand>
        <name>ATP</name>
        <dbReference type="ChEBI" id="CHEBI:30616"/>
    </ligand>
</feature>
<dbReference type="FunFam" id="3.40.50.300:FF:000009">
    <property type="entry name" value="CTP synthase"/>
    <property type="match status" value="1"/>
</dbReference>
<comment type="catalytic activity">
    <reaction evidence="11">
        <text>L-glutamine + H2O = L-glutamate + NH4(+)</text>
        <dbReference type="Rhea" id="RHEA:15889"/>
        <dbReference type="ChEBI" id="CHEBI:15377"/>
        <dbReference type="ChEBI" id="CHEBI:28938"/>
        <dbReference type="ChEBI" id="CHEBI:29985"/>
        <dbReference type="ChEBI" id="CHEBI:58359"/>
    </reaction>
</comment>
<evidence type="ECO:0000256" key="7">
    <source>
        <dbReference type="ARBA" id="ARBA00022842"/>
    </source>
</evidence>
<dbReference type="GO" id="GO:0005524">
    <property type="term" value="F:ATP binding"/>
    <property type="evidence" value="ECO:0007669"/>
    <property type="project" value="UniProtKB-KW"/>
</dbReference>
<evidence type="ECO:0000256" key="5">
    <source>
        <dbReference type="ARBA" id="ARBA00022741"/>
    </source>
</evidence>
<feature type="domain" description="CTP synthase N-terminal" evidence="13">
    <location>
        <begin position="4"/>
        <end position="266"/>
    </location>
</feature>
<dbReference type="InterPro" id="IPR033828">
    <property type="entry name" value="GATase1_CTP_Synthase"/>
</dbReference>
<evidence type="ECO:0000256" key="2">
    <source>
        <dbReference type="ARBA" id="ARBA00007533"/>
    </source>
</evidence>
<evidence type="ECO:0000313" key="14">
    <source>
        <dbReference type="EMBL" id="TGY74528.1"/>
    </source>
</evidence>
<evidence type="ECO:0000256" key="3">
    <source>
        <dbReference type="ARBA" id="ARBA00022598"/>
    </source>
</evidence>
<dbReference type="Proteomes" id="UP000306630">
    <property type="component" value="Unassembled WGS sequence"/>
</dbReference>
<evidence type="ECO:0000256" key="1">
    <source>
        <dbReference type="ARBA" id="ARBA00005171"/>
    </source>
</evidence>
<feature type="binding site" evidence="11">
    <location>
        <position position="72"/>
    </location>
    <ligand>
        <name>Mg(2+)</name>
        <dbReference type="ChEBI" id="CHEBI:18420"/>
    </ligand>
</feature>
<comment type="caution">
    <text evidence="11">Lacks conserved residue(s) required for the propagation of feature annotation.</text>
</comment>
<feature type="binding site" evidence="11">
    <location>
        <position position="406"/>
    </location>
    <ligand>
        <name>L-glutamine</name>
        <dbReference type="ChEBI" id="CHEBI:58359"/>
    </ligand>
</feature>
<comment type="miscellaneous">
    <text evidence="11">CTPSs have evolved a hybrid strategy for distinguishing between UTP and CTP. The overlapping regions of the product feedback inhibitory and substrate sites recognize a common feature in both compounds, the triphosphate moiety. To differentiate isosteric substrate and product pyrimidine rings, an additional pocket far from the expected kinase/ligase catalytic site, specifically recognizes the cytosine and ribose portions of the product inhibitor.</text>
</comment>
<dbReference type="CDD" id="cd01746">
    <property type="entry name" value="GATase1_CTP_Synthase"/>
    <property type="match status" value="1"/>
</dbReference>
<evidence type="ECO:0000256" key="6">
    <source>
        <dbReference type="ARBA" id="ARBA00022840"/>
    </source>
</evidence>
<evidence type="ECO:0000259" key="12">
    <source>
        <dbReference type="Pfam" id="PF00117"/>
    </source>
</evidence>
<dbReference type="PROSITE" id="PS51273">
    <property type="entry name" value="GATASE_TYPE_1"/>
    <property type="match status" value="1"/>
</dbReference>
<feature type="binding site" evidence="11">
    <location>
        <begin position="188"/>
        <end position="193"/>
    </location>
    <ligand>
        <name>CTP</name>
        <dbReference type="ChEBI" id="CHEBI:37563"/>
        <note>allosteric inhibitor</note>
    </ligand>
</feature>
<dbReference type="Gene3D" id="3.40.50.880">
    <property type="match status" value="1"/>
</dbReference>
<dbReference type="GO" id="GO:0004359">
    <property type="term" value="F:glutaminase activity"/>
    <property type="evidence" value="ECO:0007669"/>
    <property type="project" value="RHEA"/>
</dbReference>
<feature type="active site" evidence="11">
    <location>
        <position position="510"/>
    </location>
</feature>
<dbReference type="SUPFAM" id="SSF52540">
    <property type="entry name" value="P-loop containing nucleoside triphosphate hydrolases"/>
    <property type="match status" value="1"/>
</dbReference>
<keyword evidence="8 11" id="KW-0315">Glutamine amidotransferase</keyword>
<feature type="binding site" evidence="11">
    <location>
        <begin position="15"/>
        <end position="20"/>
    </location>
    <ligand>
        <name>ATP</name>
        <dbReference type="ChEBI" id="CHEBI:30616"/>
    </ligand>
</feature>
<keyword evidence="9 11" id="KW-0665">Pyrimidine biosynthesis</keyword>
<dbReference type="InterPro" id="IPR004468">
    <property type="entry name" value="CTP_synthase"/>
</dbReference>
<evidence type="ECO:0000256" key="11">
    <source>
        <dbReference type="HAMAP-Rule" id="MF_01227"/>
    </source>
</evidence>
<dbReference type="InterPro" id="IPR027417">
    <property type="entry name" value="P-loop_NTPase"/>
</dbReference>
<feature type="domain" description="Glutamine amidotransferase" evidence="12">
    <location>
        <begin position="303"/>
        <end position="527"/>
    </location>
</feature>
<feature type="binding site" evidence="11">
    <location>
        <position position="355"/>
    </location>
    <ligand>
        <name>L-glutamine</name>
        <dbReference type="ChEBI" id="CHEBI:58359"/>
    </ligand>
</feature>
<feature type="binding site" evidence="11">
    <location>
        <position position="242"/>
    </location>
    <ligand>
        <name>ATP</name>
        <dbReference type="ChEBI" id="CHEBI:30616"/>
    </ligand>
</feature>
<feature type="binding site" evidence="11">
    <location>
        <begin position="149"/>
        <end position="151"/>
    </location>
    <ligand>
        <name>CTP</name>
        <dbReference type="ChEBI" id="CHEBI:37563"/>
        <note>allosteric inhibitor</note>
    </ligand>
</feature>
<dbReference type="EMBL" id="SRYD01000020">
    <property type="protein sequence ID" value="TGY74528.1"/>
    <property type="molecule type" value="Genomic_DNA"/>
</dbReference>
<feature type="region of interest" description="Amidoligase domain" evidence="11">
    <location>
        <begin position="1"/>
        <end position="267"/>
    </location>
</feature>
<feature type="active site" description="Nucleophile; for glutamine hydrolysis" evidence="11">
    <location>
        <position position="382"/>
    </location>
</feature>
<dbReference type="GO" id="GO:0005829">
    <property type="term" value="C:cytosol"/>
    <property type="evidence" value="ECO:0007669"/>
    <property type="project" value="TreeGrafter"/>
</dbReference>
<comment type="caution">
    <text evidence="14">The sequence shown here is derived from an EMBL/GenBank/DDBJ whole genome shotgun (WGS) entry which is preliminary data.</text>
</comment>
<organism evidence="14 15">
    <name type="scientific">Muribaculum intestinale</name>
    <dbReference type="NCBI Taxonomy" id="1796646"/>
    <lineage>
        <taxon>Bacteria</taxon>
        <taxon>Pseudomonadati</taxon>
        <taxon>Bacteroidota</taxon>
        <taxon>Bacteroidia</taxon>
        <taxon>Bacteroidales</taxon>
        <taxon>Muribaculaceae</taxon>
        <taxon>Muribaculum</taxon>
    </lineage>
</organism>
<dbReference type="GO" id="GO:0044210">
    <property type="term" value="P:'de novo' CTP biosynthetic process"/>
    <property type="evidence" value="ECO:0007669"/>
    <property type="project" value="UniProtKB-UniRule"/>
</dbReference>
<keyword evidence="5 11" id="KW-0547">Nucleotide-binding</keyword>
<feature type="binding site" evidence="11">
    <location>
        <position position="463"/>
    </location>
    <ligand>
        <name>L-glutamine</name>
        <dbReference type="ChEBI" id="CHEBI:58359"/>
    </ligand>
</feature>
<dbReference type="Pfam" id="PF00117">
    <property type="entry name" value="GATase"/>
    <property type="match status" value="1"/>
</dbReference>
<dbReference type="GO" id="GO:0042802">
    <property type="term" value="F:identical protein binding"/>
    <property type="evidence" value="ECO:0007669"/>
    <property type="project" value="TreeGrafter"/>
</dbReference>
<dbReference type="NCBIfam" id="NF003792">
    <property type="entry name" value="PRK05380.1"/>
    <property type="match status" value="1"/>
</dbReference>
<comment type="function">
    <text evidence="11">Catalyzes the ATP-dependent amination of UTP to CTP with either L-glutamine or ammonia as the source of nitrogen. Regulates intracellular CTP levels through interactions with the four ribonucleotide triphosphates.</text>
</comment>
<keyword evidence="6 11" id="KW-0067">ATP-binding</keyword>
<dbReference type="CDD" id="cd03113">
    <property type="entry name" value="CTPS_N"/>
    <property type="match status" value="1"/>
</dbReference>
<comment type="pathway">
    <text evidence="1 11">Pyrimidine metabolism; CTP biosynthesis via de novo pathway; CTP from UDP: step 2/2.</text>
</comment>
<dbReference type="Pfam" id="PF06418">
    <property type="entry name" value="CTP_synth_N"/>
    <property type="match status" value="1"/>
</dbReference>
<feature type="binding site" evidence="11">
    <location>
        <position position="14"/>
    </location>
    <ligand>
        <name>UTP</name>
        <dbReference type="ChEBI" id="CHEBI:46398"/>
    </ligand>
</feature>
<dbReference type="GO" id="GO:0046872">
    <property type="term" value="F:metal ion binding"/>
    <property type="evidence" value="ECO:0007669"/>
    <property type="project" value="UniProtKB-KW"/>
</dbReference>
<proteinExistence type="inferred from homology"/>
<comment type="activity regulation">
    <text evidence="11">Allosterically activated by GTP, when glutamine is the substrate; GTP has no effect on the reaction when ammonia is the substrate. The allosteric effector GTP functions by stabilizing the protein conformation that binds the tetrahedral intermediate(s) formed during glutamine hydrolysis. Inhibited by the product CTP, via allosteric rather than competitive inhibition.</text>
</comment>
<feature type="active site" evidence="11">
    <location>
        <position position="508"/>
    </location>
</feature>
<keyword evidence="7 11" id="KW-0460">Magnesium</keyword>
<dbReference type="FunFam" id="3.40.50.880:FF:000002">
    <property type="entry name" value="CTP synthase"/>
    <property type="match status" value="1"/>
</dbReference>
<comment type="similarity">
    <text evidence="2 11">Belongs to the CTP synthase family.</text>
</comment>
<dbReference type="GO" id="GO:0097268">
    <property type="term" value="C:cytoophidium"/>
    <property type="evidence" value="ECO:0007669"/>
    <property type="project" value="UniProtKB-ARBA"/>
</dbReference>
<dbReference type="InterPro" id="IPR017926">
    <property type="entry name" value="GATASE"/>
</dbReference>
<feature type="binding site" evidence="11">
    <location>
        <position position="14"/>
    </location>
    <ligand>
        <name>CTP</name>
        <dbReference type="ChEBI" id="CHEBI:37563"/>
        <note>allosteric inhibitor</note>
    </ligand>
</feature>
<evidence type="ECO:0000313" key="15">
    <source>
        <dbReference type="Proteomes" id="UP000306630"/>
    </source>
</evidence>
<feature type="binding site" evidence="11">
    <location>
        <position position="55"/>
    </location>
    <ligand>
        <name>L-glutamine</name>
        <dbReference type="ChEBI" id="CHEBI:58359"/>
    </ligand>
</feature>
<dbReference type="NCBIfam" id="TIGR00337">
    <property type="entry name" value="PyrG"/>
    <property type="match status" value="1"/>
</dbReference>
<feature type="binding site" evidence="11">
    <location>
        <position position="224"/>
    </location>
    <ligand>
        <name>UTP</name>
        <dbReference type="ChEBI" id="CHEBI:46398"/>
    </ligand>
</feature>
<evidence type="ECO:0000256" key="4">
    <source>
        <dbReference type="ARBA" id="ARBA00022723"/>
    </source>
</evidence>
<feature type="binding site" evidence="11">
    <location>
        <position position="142"/>
    </location>
    <ligand>
        <name>Mg(2+)</name>
        <dbReference type="ChEBI" id="CHEBI:18420"/>
    </ligand>
</feature>
<dbReference type="InterPro" id="IPR017456">
    <property type="entry name" value="CTP_synthase_N"/>
</dbReference>
<dbReference type="AlphaFoldDB" id="A0A4S2FYQ5"/>
<evidence type="ECO:0000256" key="8">
    <source>
        <dbReference type="ARBA" id="ARBA00022962"/>
    </source>
</evidence>
<comment type="subunit">
    <text evidence="11">Homotetramer.</text>
</comment>
<sequence>METKYIFVTGGVVSSLGKGIISSSLACLLEARGFSVTIQKFDPYINIDPGTLNPYEHGECYVTVDGHEADLDLGHYERFTNMRTTRANNITTGRIYQNVIDKERHGDYLGKTVQIVPHITDEIKRNVKLLGNTGKYDFVITEIGGTVGDIESLPFIEAMRQLQWELGNDALCIHLTYVPYIRAAKELKTKPTQHSVKQLQEVGIRPDILVLRTEREIPADMRRKIAQFCNVSVDAVIQSVDVPTIYEVPVKMHEQHLDEIVMRKMDVSVDGELDMKAWMHFLHKLDNATETVTIGLVGKYVELQDAYKSINEALLQAATYGDRRLNLVYIHSEKLTDDNVAEKLSGLDGVVVAPGFGQRGIEGKFVALKWLREHDVPTFGICLGMQCMVIEFARNVLGLADANSTEMDVHTPHNVIDLMDEQKSVTDKGGTMRLGAYDCRLVPGSRVAAAYGSEMVSERHRHRFEFNSDYRRRFEDAGMKCVGENPATRLVEVVELPDHRWYIGTQYHPEYSSTVLAPNPIFLDFVKAAIEYKSEKSKEKTE</sequence>
<dbReference type="PANTHER" id="PTHR11550">
    <property type="entry name" value="CTP SYNTHASE"/>
    <property type="match status" value="1"/>
</dbReference>
<comment type="catalytic activity">
    <reaction evidence="10 11">
        <text>UTP + L-glutamine + ATP + H2O = CTP + L-glutamate + ADP + phosphate + 2 H(+)</text>
        <dbReference type="Rhea" id="RHEA:26426"/>
        <dbReference type="ChEBI" id="CHEBI:15377"/>
        <dbReference type="ChEBI" id="CHEBI:15378"/>
        <dbReference type="ChEBI" id="CHEBI:29985"/>
        <dbReference type="ChEBI" id="CHEBI:30616"/>
        <dbReference type="ChEBI" id="CHEBI:37563"/>
        <dbReference type="ChEBI" id="CHEBI:43474"/>
        <dbReference type="ChEBI" id="CHEBI:46398"/>
        <dbReference type="ChEBI" id="CHEBI:58359"/>
        <dbReference type="ChEBI" id="CHEBI:456216"/>
        <dbReference type="EC" id="6.3.4.2"/>
    </reaction>
</comment>
<evidence type="ECO:0000259" key="13">
    <source>
        <dbReference type="Pfam" id="PF06418"/>
    </source>
</evidence>
<dbReference type="Gene3D" id="3.40.50.300">
    <property type="entry name" value="P-loop containing nucleotide triphosphate hydrolases"/>
    <property type="match status" value="1"/>
</dbReference>
<feature type="binding site" evidence="11">
    <location>
        <position position="224"/>
    </location>
    <ligand>
        <name>CTP</name>
        <dbReference type="ChEBI" id="CHEBI:37563"/>
        <note>allosteric inhibitor</note>
    </ligand>
</feature>
<dbReference type="InterPro" id="IPR029062">
    <property type="entry name" value="Class_I_gatase-like"/>
</dbReference>
<dbReference type="PANTHER" id="PTHR11550:SF0">
    <property type="entry name" value="CTP SYNTHASE-RELATED"/>
    <property type="match status" value="1"/>
</dbReference>
<dbReference type="HAMAP" id="MF_01227">
    <property type="entry name" value="PyrG"/>
    <property type="match status" value="1"/>
</dbReference>
<accession>A0A4S2FYQ5</accession>
<dbReference type="SUPFAM" id="SSF52317">
    <property type="entry name" value="Class I glutamine amidotransferase-like"/>
    <property type="match status" value="1"/>
</dbReference>
<name>A0A4S2FYQ5_9BACT</name>
<feature type="binding site" evidence="11">
    <location>
        <begin position="383"/>
        <end position="386"/>
    </location>
    <ligand>
        <name>L-glutamine</name>
        <dbReference type="ChEBI" id="CHEBI:58359"/>
    </ligand>
</feature>
<dbReference type="UniPathway" id="UPA00159">
    <property type="reaction ID" value="UER00277"/>
</dbReference>
<keyword evidence="3 11" id="KW-0436">Ligase</keyword>
<dbReference type="GO" id="GO:0003883">
    <property type="term" value="F:CTP synthase activity"/>
    <property type="evidence" value="ECO:0007669"/>
    <property type="project" value="UniProtKB-UniRule"/>
</dbReference>
<keyword evidence="4 11" id="KW-0479">Metal-binding</keyword>
<dbReference type="EC" id="6.3.4.2" evidence="11"/>
<evidence type="ECO:0000256" key="10">
    <source>
        <dbReference type="ARBA" id="ARBA00047781"/>
    </source>
</evidence>
<dbReference type="GO" id="GO:0019856">
    <property type="term" value="P:pyrimidine nucleobase biosynthetic process"/>
    <property type="evidence" value="ECO:0007669"/>
    <property type="project" value="TreeGrafter"/>
</dbReference>